<dbReference type="EnsemblPlants" id="OGLUM06G08550.1">
    <property type="protein sequence ID" value="OGLUM06G08550.1"/>
    <property type="gene ID" value="OGLUM06G08550"/>
</dbReference>
<accession>A0A0E0A721</accession>
<evidence type="ECO:0000313" key="2">
    <source>
        <dbReference type="EnsemblPlants" id="OGLUM06G08550.1"/>
    </source>
</evidence>
<dbReference type="Proteomes" id="UP000026961">
    <property type="component" value="Chromosome 6"/>
</dbReference>
<dbReference type="AlphaFoldDB" id="A0A0E0A721"/>
<proteinExistence type="predicted"/>
<evidence type="ECO:0000256" key="1">
    <source>
        <dbReference type="SAM" id="MobiDB-lite"/>
    </source>
</evidence>
<evidence type="ECO:0008006" key="4">
    <source>
        <dbReference type="Google" id="ProtNLM"/>
    </source>
</evidence>
<evidence type="ECO:0000313" key="3">
    <source>
        <dbReference type="Proteomes" id="UP000026961"/>
    </source>
</evidence>
<reference evidence="2" key="2">
    <citation type="submission" date="2018-05" db="EMBL/GenBank/DDBJ databases">
        <title>OgluRS3 (Oryza glumaepatula Reference Sequence Version 3).</title>
        <authorList>
            <person name="Zhang J."/>
            <person name="Kudrna D."/>
            <person name="Lee S."/>
            <person name="Talag J."/>
            <person name="Welchert J."/>
            <person name="Wing R.A."/>
        </authorList>
    </citation>
    <scope>NUCLEOTIDE SEQUENCE [LARGE SCALE GENOMIC DNA]</scope>
</reference>
<protein>
    <recommendedName>
        <fullName evidence="4">DUF834 domain-containing protein</fullName>
    </recommendedName>
</protein>
<organism evidence="2">
    <name type="scientific">Oryza glumipatula</name>
    <dbReference type="NCBI Taxonomy" id="40148"/>
    <lineage>
        <taxon>Eukaryota</taxon>
        <taxon>Viridiplantae</taxon>
        <taxon>Streptophyta</taxon>
        <taxon>Embryophyta</taxon>
        <taxon>Tracheophyta</taxon>
        <taxon>Spermatophyta</taxon>
        <taxon>Magnoliopsida</taxon>
        <taxon>Liliopsida</taxon>
        <taxon>Poales</taxon>
        <taxon>Poaceae</taxon>
        <taxon>BOP clade</taxon>
        <taxon>Oryzoideae</taxon>
        <taxon>Oryzeae</taxon>
        <taxon>Oryzinae</taxon>
        <taxon>Oryza</taxon>
    </lineage>
</organism>
<dbReference type="HOGENOM" id="CLU_2577749_0_0_1"/>
<keyword evidence="3" id="KW-1185">Reference proteome</keyword>
<sequence>MLQPKAGDLPPHPTPERAQAGTAADSGGDGWRGGRCGRQAVGDGTGVVAARRAAGSTAVGGWEGALPSARGEAAASLLVGS</sequence>
<dbReference type="Gramene" id="OGLUM06G08550.1">
    <property type="protein sequence ID" value="OGLUM06G08550.1"/>
    <property type="gene ID" value="OGLUM06G08550"/>
</dbReference>
<feature type="compositionally biased region" description="Gly residues" evidence="1">
    <location>
        <begin position="27"/>
        <end position="36"/>
    </location>
</feature>
<reference evidence="2" key="1">
    <citation type="submission" date="2015-04" db="UniProtKB">
        <authorList>
            <consortium name="EnsemblPlants"/>
        </authorList>
    </citation>
    <scope>IDENTIFICATION</scope>
</reference>
<feature type="region of interest" description="Disordered" evidence="1">
    <location>
        <begin position="1"/>
        <end position="38"/>
    </location>
</feature>
<name>A0A0E0A721_9ORYZ</name>